<feature type="domain" description="Flavodoxin-like fold" evidence="7">
    <location>
        <begin position="1"/>
        <end position="202"/>
    </location>
</feature>
<evidence type="ECO:0000256" key="5">
    <source>
        <dbReference type="ARBA" id="ARBA00048542"/>
    </source>
</evidence>
<dbReference type="InterPro" id="IPR029039">
    <property type="entry name" value="Flavoprotein-like_sf"/>
</dbReference>
<accession>A0A2U8VVT9</accession>
<comment type="caution">
    <text evidence="6">Lacks conserved residue(s) required for the propagation of feature annotation.</text>
</comment>
<keyword evidence="4 6" id="KW-0520">NAD</keyword>
<comment type="similarity">
    <text evidence="6">Belongs to the azoreductase type 1 family.</text>
</comment>
<dbReference type="Pfam" id="PF02525">
    <property type="entry name" value="Flavodoxin_2"/>
    <property type="match status" value="1"/>
</dbReference>
<feature type="binding site" evidence="6">
    <location>
        <begin position="15"/>
        <end position="17"/>
    </location>
    <ligand>
        <name>FMN</name>
        <dbReference type="ChEBI" id="CHEBI:58210"/>
    </ligand>
</feature>
<dbReference type="GO" id="GO:0010181">
    <property type="term" value="F:FMN binding"/>
    <property type="evidence" value="ECO:0007669"/>
    <property type="project" value="UniProtKB-UniRule"/>
</dbReference>
<gene>
    <name evidence="6" type="primary">azoR</name>
    <name evidence="8" type="ORF">DK427_21180</name>
</gene>
<dbReference type="InterPro" id="IPR023048">
    <property type="entry name" value="NADH:quinone_OxRdtase_FMN_depd"/>
</dbReference>
<dbReference type="GO" id="GO:0016652">
    <property type="term" value="F:oxidoreductase activity, acting on NAD(P)H as acceptor"/>
    <property type="evidence" value="ECO:0007669"/>
    <property type="project" value="UniProtKB-UniRule"/>
</dbReference>
<dbReference type="InterPro" id="IPR003680">
    <property type="entry name" value="Flavodoxin_fold"/>
</dbReference>
<dbReference type="HAMAP" id="MF_01216">
    <property type="entry name" value="Azoreductase_type1"/>
    <property type="match status" value="1"/>
</dbReference>
<comment type="subunit">
    <text evidence="6">Homodimer.</text>
</comment>
<feature type="binding site" evidence="6">
    <location>
        <begin position="97"/>
        <end position="100"/>
    </location>
    <ligand>
        <name>FMN</name>
        <dbReference type="ChEBI" id="CHEBI:58210"/>
    </ligand>
</feature>
<evidence type="ECO:0000256" key="2">
    <source>
        <dbReference type="ARBA" id="ARBA00022643"/>
    </source>
</evidence>
<dbReference type="RefSeq" id="WP_109953098.1">
    <property type="nucleotide sequence ID" value="NZ_CP029551.1"/>
</dbReference>
<evidence type="ECO:0000256" key="1">
    <source>
        <dbReference type="ARBA" id="ARBA00022630"/>
    </source>
</evidence>
<organism evidence="8 9">
    <name type="scientific">Methylobacterium radiodurans</name>
    <dbReference type="NCBI Taxonomy" id="2202828"/>
    <lineage>
        <taxon>Bacteria</taxon>
        <taxon>Pseudomonadati</taxon>
        <taxon>Pseudomonadota</taxon>
        <taxon>Alphaproteobacteria</taxon>
        <taxon>Hyphomicrobiales</taxon>
        <taxon>Methylobacteriaceae</taxon>
        <taxon>Methylobacterium</taxon>
    </lineage>
</organism>
<keyword evidence="2 6" id="KW-0288">FMN</keyword>
<feature type="binding site" evidence="6">
    <location>
        <position position="9"/>
    </location>
    <ligand>
        <name>FMN</name>
        <dbReference type="ChEBI" id="CHEBI:58210"/>
    </ligand>
</feature>
<comment type="cofactor">
    <cofactor evidence="6">
        <name>FMN</name>
        <dbReference type="ChEBI" id="CHEBI:58210"/>
    </cofactor>
    <text evidence="6">Binds 1 FMN per subunit.</text>
</comment>
<comment type="function">
    <text evidence="6">Quinone reductase that provides resistance to thiol-specific stress caused by electrophilic quinones.</text>
</comment>
<dbReference type="Gene3D" id="3.40.50.360">
    <property type="match status" value="1"/>
</dbReference>
<dbReference type="Proteomes" id="UP000246058">
    <property type="component" value="Chromosome"/>
</dbReference>
<evidence type="ECO:0000259" key="7">
    <source>
        <dbReference type="Pfam" id="PF02525"/>
    </source>
</evidence>
<dbReference type="PANTHER" id="PTHR43741">
    <property type="entry name" value="FMN-DEPENDENT NADH-AZOREDUCTASE 1"/>
    <property type="match status" value="1"/>
</dbReference>
<dbReference type="GO" id="GO:0016655">
    <property type="term" value="F:oxidoreductase activity, acting on NAD(P)H, quinone or similar compound as acceptor"/>
    <property type="evidence" value="ECO:0007669"/>
    <property type="project" value="InterPro"/>
</dbReference>
<evidence type="ECO:0000313" key="9">
    <source>
        <dbReference type="Proteomes" id="UP000246058"/>
    </source>
</evidence>
<dbReference type="PANTHER" id="PTHR43741:SF4">
    <property type="entry name" value="FMN-DEPENDENT NADH:QUINONE OXIDOREDUCTASE"/>
    <property type="match status" value="1"/>
</dbReference>
<dbReference type="GO" id="GO:0009055">
    <property type="term" value="F:electron transfer activity"/>
    <property type="evidence" value="ECO:0007669"/>
    <property type="project" value="UniProtKB-UniRule"/>
</dbReference>
<evidence type="ECO:0000256" key="4">
    <source>
        <dbReference type="ARBA" id="ARBA00023027"/>
    </source>
</evidence>
<reference evidence="8 9" key="1">
    <citation type="submission" date="2018-05" db="EMBL/GenBank/DDBJ databases">
        <title>Complete Genome Sequence of Methylobacterium sp. 17Sr1-43.</title>
        <authorList>
            <person name="Srinivasan S."/>
        </authorList>
    </citation>
    <scope>NUCLEOTIDE SEQUENCE [LARGE SCALE GENOMIC DNA]</scope>
    <source>
        <strain evidence="8 9">17Sr1-43</strain>
    </source>
</reference>
<dbReference type="EC" id="1.7.1.17" evidence="6"/>
<keyword evidence="9" id="KW-1185">Reference proteome</keyword>
<evidence type="ECO:0000256" key="3">
    <source>
        <dbReference type="ARBA" id="ARBA00023002"/>
    </source>
</evidence>
<dbReference type="KEGG" id="meti:DK427_21180"/>
<evidence type="ECO:0000313" key="8">
    <source>
        <dbReference type="EMBL" id="AWN37934.1"/>
    </source>
</evidence>
<comment type="function">
    <text evidence="6">Also exhibits azoreductase activity. Catalyzes the reductive cleavage of the azo bond in aromatic azo compounds to the corresponding amines.</text>
</comment>
<comment type="catalytic activity">
    <reaction evidence="5">
        <text>N,N-dimethyl-1,4-phenylenediamine + anthranilate + 2 NAD(+) = 2-(4-dimethylaminophenyl)diazenylbenzoate + 2 NADH + 2 H(+)</text>
        <dbReference type="Rhea" id="RHEA:55872"/>
        <dbReference type="ChEBI" id="CHEBI:15378"/>
        <dbReference type="ChEBI" id="CHEBI:15783"/>
        <dbReference type="ChEBI" id="CHEBI:16567"/>
        <dbReference type="ChEBI" id="CHEBI:57540"/>
        <dbReference type="ChEBI" id="CHEBI:57945"/>
        <dbReference type="ChEBI" id="CHEBI:71579"/>
        <dbReference type="EC" id="1.7.1.17"/>
    </reaction>
    <physiologicalReaction direction="right-to-left" evidence="5">
        <dbReference type="Rhea" id="RHEA:55874"/>
    </physiologicalReaction>
</comment>
<dbReference type="InterPro" id="IPR050104">
    <property type="entry name" value="FMN-dep_NADH:Q_OxRdtase_AzoR1"/>
</dbReference>
<keyword evidence="1 6" id="KW-0285">Flavoprotein</keyword>
<dbReference type="SUPFAM" id="SSF52218">
    <property type="entry name" value="Flavoproteins"/>
    <property type="match status" value="1"/>
</dbReference>
<keyword evidence="3 6" id="KW-0560">Oxidoreductase</keyword>
<dbReference type="OrthoDB" id="9787136at2"/>
<protein>
    <recommendedName>
        <fullName evidence="6">FMN dependent NADH:quinone oxidoreductase</fullName>
        <ecNumber evidence="6">1.6.5.-</ecNumber>
    </recommendedName>
    <alternativeName>
        <fullName evidence="6">Azo-dye reductase</fullName>
    </alternativeName>
    <alternativeName>
        <fullName evidence="6">FMN-dependent NADH-azo compound oxidoreductase</fullName>
    </alternativeName>
    <alternativeName>
        <fullName evidence="6">FMN-dependent NADH-azoreductase</fullName>
        <ecNumber evidence="6">1.7.1.17</ecNumber>
    </alternativeName>
</protein>
<proteinExistence type="inferred from homology"/>
<dbReference type="EC" id="1.6.5.-" evidence="6"/>
<evidence type="ECO:0000256" key="6">
    <source>
        <dbReference type="HAMAP-Rule" id="MF_01216"/>
    </source>
</evidence>
<dbReference type="AlphaFoldDB" id="A0A2U8VVT9"/>
<comment type="catalytic activity">
    <reaction evidence="6">
        <text>2 a quinone + NADH + H(+) = 2 a 1,4-benzosemiquinone + NAD(+)</text>
        <dbReference type="Rhea" id="RHEA:65952"/>
        <dbReference type="ChEBI" id="CHEBI:15378"/>
        <dbReference type="ChEBI" id="CHEBI:57540"/>
        <dbReference type="ChEBI" id="CHEBI:57945"/>
        <dbReference type="ChEBI" id="CHEBI:132124"/>
        <dbReference type="ChEBI" id="CHEBI:134225"/>
    </reaction>
</comment>
<dbReference type="EMBL" id="CP029551">
    <property type="protein sequence ID" value="AWN37934.1"/>
    <property type="molecule type" value="Genomic_DNA"/>
</dbReference>
<name>A0A2U8VVT9_9HYPH</name>
<sequence length="205" mass="21137">MKLLHIDTSILGANSVSRELTALIVGRLTTGAGSEVTYRDLSAGDLPHLTPATLPSAHPASAMAGPLDSAGQAARAESDRVLEEFLAADIVVIGAPMYNFTIPSQLKSWIDRILVPGKTFRYGANGAEGLTGGKRVIVAVARGGFYGPETGAVSAEHAESYLRSALAFVGITAPEFVVAEGLAAGEHNKAQALTSARAAVQQLAA</sequence>